<dbReference type="Proteomes" id="UP000070501">
    <property type="component" value="Unassembled WGS sequence"/>
</dbReference>
<name>A0A136IQK8_9PEZI</name>
<dbReference type="InterPro" id="IPR019826">
    <property type="entry name" value="Carboxylesterase_B_AS"/>
</dbReference>
<dbReference type="InParanoid" id="A0A136IQK8"/>
<feature type="domain" description="Carboxylesterase type B" evidence="4">
    <location>
        <begin position="11"/>
        <end position="450"/>
    </location>
</feature>
<dbReference type="SUPFAM" id="SSF53474">
    <property type="entry name" value="alpha/beta-Hydrolases"/>
    <property type="match status" value="1"/>
</dbReference>
<dbReference type="GO" id="GO:0016787">
    <property type="term" value="F:hydrolase activity"/>
    <property type="evidence" value="ECO:0007669"/>
    <property type="project" value="UniProtKB-KW"/>
</dbReference>
<accession>A0A136IQK8</accession>
<dbReference type="EMBL" id="KQ964263">
    <property type="protein sequence ID" value="KXJ87210.1"/>
    <property type="molecule type" value="Genomic_DNA"/>
</dbReference>
<evidence type="ECO:0000256" key="1">
    <source>
        <dbReference type="ARBA" id="ARBA00005964"/>
    </source>
</evidence>
<dbReference type="ESTHER" id="9pezi-a0a136iqk8">
    <property type="family name" value="Fungal_carboxylesterase_lipase"/>
</dbReference>
<dbReference type="EC" id="3.1.1.-" evidence="3"/>
<comment type="similarity">
    <text evidence="1 3">Belongs to the type-B carboxylesterase/lipase family.</text>
</comment>
<dbReference type="STRING" id="196109.A0A136IQK8"/>
<dbReference type="Gene3D" id="3.40.50.1820">
    <property type="entry name" value="alpha/beta hydrolase"/>
    <property type="match status" value="1"/>
</dbReference>
<dbReference type="InterPro" id="IPR029058">
    <property type="entry name" value="AB_hydrolase_fold"/>
</dbReference>
<evidence type="ECO:0000256" key="2">
    <source>
        <dbReference type="ARBA" id="ARBA00022801"/>
    </source>
</evidence>
<evidence type="ECO:0000256" key="3">
    <source>
        <dbReference type="RuleBase" id="RU361235"/>
    </source>
</evidence>
<dbReference type="OrthoDB" id="6846267at2759"/>
<evidence type="ECO:0000313" key="5">
    <source>
        <dbReference type="EMBL" id="KXJ87210.1"/>
    </source>
</evidence>
<gene>
    <name evidence="5" type="ORF">Micbo1qcDRAFT_190266</name>
</gene>
<dbReference type="Pfam" id="PF00135">
    <property type="entry name" value="COesterase"/>
    <property type="match status" value="1"/>
</dbReference>
<protein>
    <recommendedName>
        <fullName evidence="3">Carboxylic ester hydrolase</fullName>
        <ecNumber evidence="3">3.1.1.-</ecNumber>
    </recommendedName>
</protein>
<proteinExistence type="inferred from homology"/>
<dbReference type="PANTHER" id="PTHR43142">
    <property type="entry name" value="CARBOXYLIC ESTER HYDROLASE"/>
    <property type="match status" value="1"/>
</dbReference>
<organism evidence="5 6">
    <name type="scientific">Microdochium bolleyi</name>
    <dbReference type="NCBI Taxonomy" id="196109"/>
    <lineage>
        <taxon>Eukaryota</taxon>
        <taxon>Fungi</taxon>
        <taxon>Dikarya</taxon>
        <taxon>Ascomycota</taxon>
        <taxon>Pezizomycotina</taxon>
        <taxon>Sordariomycetes</taxon>
        <taxon>Xylariomycetidae</taxon>
        <taxon>Xylariales</taxon>
        <taxon>Microdochiaceae</taxon>
        <taxon>Microdochium</taxon>
    </lineage>
</organism>
<dbReference type="InterPro" id="IPR002018">
    <property type="entry name" value="CarbesteraseB"/>
</dbReference>
<evidence type="ECO:0000313" key="6">
    <source>
        <dbReference type="Proteomes" id="UP000070501"/>
    </source>
</evidence>
<keyword evidence="2 3" id="KW-0378">Hydrolase</keyword>
<sequence>MADSVTLEIPGHGSLLGSRLGSTVHRFLNVPYALPPLGERRWQRPVPLPNDHFYGSAKGPQDCTKYGGLCPQPDYIMHGTNISAVDGVTHSEDCLSLNIWLPAAAPPSGKKWPVYLWLHGGWLQMGNPCMTDKTDPWELVDEAGADIQAVVVAVGYRLNIFGFLAGDGLCGNFGFWDQRCALQWVQKYITHFGGDPSRVTLGGLSAGAYSTNAQLQYELRHGSKEEPLFHNIFMISNAIAVQPKSIKEAEDQLQDVISTLKISSSLSRREQLDELRKIPAQDLITALPSFRLDTFRAVTDEDFILSNMIEQLRDGTISSAFCERGMRIIIGEAEDEQHMYAAINSPSSFEGMQTALENYYPAAICAKAIERYRGAESDPAALYGIITSHLQVRSPTRAFARSLEKGGVPLRDIYRYRSSFRAACMDKYIDPKLGVTHGWDMYVWWYTARLGYNEQEIKAVKDWLGSTLIPLIHGRPFQSKCARIDQYTNFAADSTIKVVDDVYWDDMIALDDLCTKT</sequence>
<dbReference type="PANTHER" id="PTHR43142:SF8">
    <property type="entry name" value="CARBOXYLIC ESTER HYDROLASE"/>
    <property type="match status" value="1"/>
</dbReference>
<reference evidence="6" key="1">
    <citation type="submission" date="2016-02" db="EMBL/GenBank/DDBJ databases">
        <title>Draft genome sequence of Microdochium bolleyi, a fungal endophyte of beachgrass.</title>
        <authorList>
            <consortium name="DOE Joint Genome Institute"/>
            <person name="David A.S."/>
            <person name="May G."/>
            <person name="Haridas S."/>
            <person name="Lim J."/>
            <person name="Wang M."/>
            <person name="Labutti K."/>
            <person name="Lipzen A."/>
            <person name="Barry K."/>
            <person name="Grigoriev I.V."/>
        </authorList>
    </citation>
    <scope>NUCLEOTIDE SEQUENCE [LARGE SCALE GENOMIC DNA]</scope>
    <source>
        <strain evidence="6">J235TASD1</strain>
    </source>
</reference>
<evidence type="ECO:0000259" key="4">
    <source>
        <dbReference type="Pfam" id="PF00135"/>
    </source>
</evidence>
<keyword evidence="6" id="KW-1185">Reference proteome</keyword>
<dbReference type="AlphaFoldDB" id="A0A136IQK8"/>
<dbReference type="PROSITE" id="PS00122">
    <property type="entry name" value="CARBOXYLESTERASE_B_1"/>
    <property type="match status" value="1"/>
</dbReference>